<dbReference type="Proteomes" id="UP000236379">
    <property type="component" value="Unassembled WGS sequence"/>
</dbReference>
<dbReference type="Pfam" id="PF01869">
    <property type="entry name" value="BcrAD_BadFG"/>
    <property type="match status" value="1"/>
</dbReference>
<dbReference type="InterPro" id="IPR043129">
    <property type="entry name" value="ATPase_NBD"/>
</dbReference>
<accession>A0A2K3UT67</accession>
<reference evidence="2 3" key="1">
    <citation type="submission" date="2018-01" db="EMBL/GenBank/DDBJ databases">
        <title>Deinococcus koreensis sp. nov., a radiation-resistant bacterium isolated from river water.</title>
        <authorList>
            <person name="Choi A."/>
        </authorList>
    </citation>
    <scope>NUCLEOTIDE SEQUENCE [LARGE SCALE GENOMIC DNA]</scope>
    <source>
        <strain evidence="2 3">SJW1-2</strain>
    </source>
</reference>
<proteinExistence type="predicted"/>
<dbReference type="AlphaFoldDB" id="A0A2K3UT67"/>
<comment type="caution">
    <text evidence="2">The sequence shown here is derived from an EMBL/GenBank/DDBJ whole genome shotgun (WGS) entry which is preliminary data.</text>
</comment>
<evidence type="ECO:0000259" key="1">
    <source>
        <dbReference type="Pfam" id="PF01869"/>
    </source>
</evidence>
<name>A0A2K3UT67_9DEIO</name>
<dbReference type="PANTHER" id="PTHR43190:SF3">
    <property type="entry name" value="N-ACETYL-D-GLUCOSAMINE KINASE"/>
    <property type="match status" value="1"/>
</dbReference>
<dbReference type="SUPFAM" id="SSF53067">
    <property type="entry name" value="Actin-like ATPase domain"/>
    <property type="match status" value="1"/>
</dbReference>
<dbReference type="PANTHER" id="PTHR43190">
    <property type="entry name" value="N-ACETYL-D-GLUCOSAMINE KINASE"/>
    <property type="match status" value="1"/>
</dbReference>
<dbReference type="InterPro" id="IPR002731">
    <property type="entry name" value="ATPase_BadF"/>
</dbReference>
<dbReference type="InterPro" id="IPR052519">
    <property type="entry name" value="Euk-type_GlcNAc_Kinase"/>
</dbReference>
<sequence>MSRSGLSLGLDAGGSATKWALLRGGQVVADGVAPPLTAALLGTPAGEHNLAALVAALPGRPDALHAGMPGLSAGSGRALQVRAVLASAVGLGEPAVGVESDLDLAYRTHLGAGEGILLYAGTGSVAYHVTPAGAVVRAGGYGFKLGDDGGGSDIGRSALRQITATLDRGETPVGLLATEVGALTGGLDWDSLRAYTYADAGAAALARLAPAVGRAADAGDPEAHALLQGAARSLAELARRVQARTGPLPVTATGGAFRISSQFPALLGRELPGATVQYRDHAAAAARSAERLLDQG</sequence>
<feature type="domain" description="ATPase BadF/BadG/BcrA/BcrD type" evidence="1">
    <location>
        <begin position="8"/>
        <end position="266"/>
    </location>
</feature>
<keyword evidence="3" id="KW-1185">Reference proteome</keyword>
<dbReference type="RefSeq" id="WP_103313710.1">
    <property type="nucleotide sequence ID" value="NZ_PPPD01000002.1"/>
</dbReference>
<dbReference type="Gene3D" id="3.30.420.40">
    <property type="match status" value="2"/>
</dbReference>
<evidence type="ECO:0000313" key="3">
    <source>
        <dbReference type="Proteomes" id="UP000236379"/>
    </source>
</evidence>
<dbReference type="EMBL" id="PPPD01000002">
    <property type="protein sequence ID" value="PNY79726.1"/>
    <property type="molecule type" value="Genomic_DNA"/>
</dbReference>
<evidence type="ECO:0000313" key="2">
    <source>
        <dbReference type="EMBL" id="PNY79726.1"/>
    </source>
</evidence>
<protein>
    <submittedName>
        <fullName evidence="2">ATPase</fullName>
    </submittedName>
</protein>
<gene>
    <name evidence="2" type="ORF">CVO96_17380</name>
</gene>
<dbReference type="OrthoDB" id="63487at2"/>
<organism evidence="2 3">
    <name type="scientific">Deinococcus koreensis</name>
    <dbReference type="NCBI Taxonomy" id="2054903"/>
    <lineage>
        <taxon>Bacteria</taxon>
        <taxon>Thermotogati</taxon>
        <taxon>Deinococcota</taxon>
        <taxon>Deinococci</taxon>
        <taxon>Deinococcales</taxon>
        <taxon>Deinococcaceae</taxon>
        <taxon>Deinococcus</taxon>
    </lineage>
</organism>